<comment type="subcellular location">
    <subcellularLocation>
        <location evidence="1">Membrane</location>
        <topology evidence="1">Single-pass membrane protein</topology>
    </subcellularLocation>
</comment>
<feature type="domain" description="Fibronectin type-III" evidence="14">
    <location>
        <begin position="1242"/>
        <end position="1344"/>
    </location>
</feature>
<gene>
    <name evidence="15" type="ORF">LNINA_LOCUS458</name>
</gene>
<keyword evidence="9" id="KW-0393">Immunoglobulin domain</keyword>
<keyword evidence="2 11" id="KW-0812">Transmembrane</keyword>
<feature type="domain" description="Ig-like" evidence="13">
    <location>
        <begin position="442"/>
        <end position="538"/>
    </location>
</feature>
<dbReference type="GO" id="GO:0016020">
    <property type="term" value="C:membrane"/>
    <property type="evidence" value="ECO:0007669"/>
    <property type="project" value="UniProtKB-SubCell"/>
</dbReference>
<proteinExistence type="predicted"/>
<evidence type="ECO:0000313" key="16">
    <source>
        <dbReference type="Proteomes" id="UP001497472"/>
    </source>
</evidence>
<evidence type="ECO:0000256" key="12">
    <source>
        <dbReference type="SAM" id="SignalP"/>
    </source>
</evidence>
<dbReference type="PANTHER" id="PTHR44170:SF56">
    <property type="entry name" value="FIBRONECTIN TYPE-III DOMAIN-CONTAINING PROTEIN"/>
    <property type="match status" value="1"/>
</dbReference>
<dbReference type="SMART" id="SM00060">
    <property type="entry name" value="FN3"/>
    <property type="match status" value="6"/>
</dbReference>
<feature type="domain" description="Fibronectin type-III" evidence="14">
    <location>
        <begin position="1427"/>
        <end position="1524"/>
    </location>
</feature>
<dbReference type="Pfam" id="PF13927">
    <property type="entry name" value="Ig_3"/>
    <property type="match status" value="3"/>
</dbReference>
<feature type="transmembrane region" description="Helical" evidence="11">
    <location>
        <begin position="1650"/>
        <end position="1675"/>
    </location>
</feature>
<accession>A0AAV1ITC3</accession>
<keyword evidence="8" id="KW-1015">Disulfide bond</keyword>
<feature type="domain" description="Ig-like" evidence="13">
    <location>
        <begin position="729"/>
        <end position="822"/>
    </location>
</feature>
<dbReference type="FunFam" id="2.60.40.10:FF:000028">
    <property type="entry name" value="Neuronal cell adhesion molecule"/>
    <property type="match status" value="1"/>
</dbReference>
<evidence type="ECO:0008006" key="17">
    <source>
        <dbReference type="Google" id="ProtNLM"/>
    </source>
</evidence>
<reference evidence="15 16" key="1">
    <citation type="submission" date="2023-11" db="EMBL/GenBank/DDBJ databases">
        <authorList>
            <person name="Okamura Y."/>
        </authorList>
    </citation>
    <scope>NUCLEOTIDE SEQUENCE [LARGE SCALE GENOMIC DNA]</scope>
</reference>
<sequence>MLRIAFRVLFVTYAANSVWGDTSQEVPLGPVFASEPPGVVQYASRIGARLICSATGDPSLAPPVVTWLADDGTVLTDLSGIRHVHSNGTLELFPNAGAAGIHGTVRCRASNAHGTLISRDVHLIPVGEGPWEVSVEGAAVLAGGVAALACRVTGAPARVKLWYRDDTVIALPSPSPDSRYLSAGDTLLIRDVSPADAGPYSCSARHELTALTRRSPPALLQVLSNSMTTGTAPRAVPARDLSVPLGAPFLPSVRRGCAISTTSLHILQQTGRFEGDTGKLDDPKPPQVEMGKWVKWWYRESDGRLKPADEGEDTWRWAGGAALCVRRAAYVHDGAWLCKAYNVFGDASAQTRVDLQHDLVVEVRPRAIAAEAGATIRLNCTASRPGARLQWLHDGAPLGAGGAQLVLRGAARAHRGIYQCLARDGLRSAQAAAEIRLGESPPELQYTFIEQAVRAGAAVTLRCAAAGAPPPTIRWLLDEQPLERHLAARQYALREERGAAGEVASILKMAAVRAADGGRYSCRASNSLGVVAHSARLNVYGAPSIRALGAVRAVAGENFTLLCPYAGYPISSVRWTGGVLVGSGVGGGGRVWTRNEVLRLGPALPSDAGRYVCTVTATSHTPAVRDFEIQVTNPPKISPFMFSPELMEGSSAQVLCGVSSGDKPIFFSWLKDGKPLPSDLQIEEKSLNEFSLLMFSELRAAHSGHYTCRVSNHAATVNYTALLTVNVAPSWTTEPLDTAVLLGAPLHIECSARGHPTPRVNWYRKIEGASDVEGSERWERASEGAGRATLEAPVASRSHRALYRCAADNGVGSSLVKDVNVTVHEPANFGTSSDASRNVSTVRGDSASLSCLARGDPPLSVHWTHRDTRLDLDSYRWRISEVRTADGVRSTLQLRSADRGDAGEYKCHARNRFGRSELLLYLRVIEPPPTPTTLRLGALGATWARVRWRGQLASDTHYSAVASPLHSSAALHFNLTVDQAADKAAALEEVGSLSARIDNLRPATAYSLRLTASNGVGRSPQSESLLFTTLEEVPDAIPKNLRVRATEGGDLHVSWAAPGREGWNGELLGYAVYWREADGARSGKIVWRGSGSTELTLSGLRARTRHSLYVRAFNRAGPGPPSRTLEALTIAHAISEAPTSVRCEAMSVRALRVRWAPPPGEADLAHHILGYDIFYAPVDLALANGGAARKVSVSATTGNEATVSGLVAGTNYSISVRGRTATAAGPPSIEIYCSTREDVPGAPEYVRAVGASAQSVRVSWCAPRAELRGGRLSHYTLYTRELGKVGGEWSQRVPAGADEVQAWSDVGGLREGALYEFWVRAATAHGAGAPSRAVTAAPRHIPSARITSIGTVAVVALGARVRLACAALGGPPLHRRWTPLPPHHTLTDTGDLIVHKMGEQWSRNYTCSVRNTAGGDAVQHAVRCVRPPPAPSPRLARSTTHRLALAWDPPPIGGSHAPVLRYTVHWRGEQGERGEISTGAGEGEVRAEVGDLACGASYVLWVQAHTTLGVTPPSTELHLRTRGDKATAPPAKECIWSNSSSLRVSLLAWGSRCPVLSWRASYRLARAARWTDLASDGEVLHMTELEPATWYEIRLLARSSAGETSALYRAATRTNTGEEIGEPIDLPLEDAVDAAESAEGVAEGGTGRPFAVAALCGGALLSLLVVGFAAALACAHRRRRSPPLRCTPTHLPHNGKTADHSDADHMHEISPYATFSMSSGACEPTTGARSESGARSCALHLRSFVRSPVGLAAPPPRPHLLAQPNEYGSCSLRESDSESSGSPCAACAAELYRLPAAHLSDTLPAAESSTEDGSYGSRRVRGNRRPTPKPNIRYTPPPGPAGRAAGH</sequence>
<protein>
    <recommendedName>
        <fullName evidence="17">Down syndrome cell adhesion molecule-like protein Dscam2</fullName>
    </recommendedName>
</protein>
<feature type="domain" description="Ig-like" evidence="13">
    <location>
        <begin position="130"/>
        <end position="221"/>
    </location>
</feature>
<dbReference type="PANTHER" id="PTHR44170">
    <property type="entry name" value="PROTEIN SIDEKICK"/>
    <property type="match status" value="1"/>
</dbReference>
<evidence type="ECO:0000256" key="4">
    <source>
        <dbReference type="ARBA" id="ARBA00022737"/>
    </source>
</evidence>
<feature type="signal peptide" evidence="12">
    <location>
        <begin position="1"/>
        <end position="20"/>
    </location>
</feature>
<feature type="compositionally biased region" description="Basic residues" evidence="10">
    <location>
        <begin position="1818"/>
        <end position="1827"/>
    </location>
</feature>
<feature type="domain" description="Ig-like" evidence="13">
    <location>
        <begin position="543"/>
        <end position="630"/>
    </location>
</feature>
<dbReference type="SUPFAM" id="SSF49265">
    <property type="entry name" value="Fibronectin type III"/>
    <property type="match status" value="3"/>
</dbReference>
<dbReference type="InterPro" id="IPR003599">
    <property type="entry name" value="Ig_sub"/>
</dbReference>
<feature type="domain" description="Ig-like" evidence="13">
    <location>
        <begin position="358"/>
        <end position="436"/>
    </location>
</feature>
<evidence type="ECO:0000313" key="15">
    <source>
        <dbReference type="EMBL" id="CAK1540400.1"/>
    </source>
</evidence>
<keyword evidence="3 12" id="KW-0732">Signal</keyword>
<dbReference type="CDD" id="cd00096">
    <property type="entry name" value="Ig"/>
    <property type="match status" value="1"/>
</dbReference>
<dbReference type="InterPro" id="IPR036179">
    <property type="entry name" value="Ig-like_dom_sf"/>
</dbReference>
<dbReference type="EMBL" id="CAVLEF010000001">
    <property type="protein sequence ID" value="CAK1540400.1"/>
    <property type="molecule type" value="Genomic_DNA"/>
</dbReference>
<evidence type="ECO:0000259" key="13">
    <source>
        <dbReference type="PROSITE" id="PS50835"/>
    </source>
</evidence>
<feature type="domain" description="Ig-like" evidence="13">
    <location>
        <begin position="826"/>
        <end position="911"/>
    </location>
</feature>
<evidence type="ECO:0000256" key="2">
    <source>
        <dbReference type="ARBA" id="ARBA00022692"/>
    </source>
</evidence>
<feature type="domain" description="Ig-like" evidence="13">
    <location>
        <begin position="635"/>
        <end position="724"/>
    </location>
</feature>
<feature type="domain" description="Fibronectin type-III" evidence="14">
    <location>
        <begin position="930"/>
        <end position="1032"/>
    </location>
</feature>
<keyword evidence="4" id="KW-0677">Repeat</keyword>
<dbReference type="SMART" id="SM00409">
    <property type="entry name" value="IG"/>
    <property type="match status" value="8"/>
</dbReference>
<feature type="chain" id="PRO_5043595065" description="Down syndrome cell adhesion molecule-like protein Dscam2" evidence="12">
    <location>
        <begin position="21"/>
        <end position="1847"/>
    </location>
</feature>
<evidence type="ECO:0000256" key="6">
    <source>
        <dbReference type="ARBA" id="ARBA00022989"/>
    </source>
</evidence>
<dbReference type="Pfam" id="PF25059">
    <property type="entry name" value="FN3_DSCAM-DSCAML_C"/>
    <property type="match status" value="1"/>
</dbReference>
<dbReference type="InterPro" id="IPR007110">
    <property type="entry name" value="Ig-like_dom"/>
</dbReference>
<dbReference type="InterPro" id="IPR036116">
    <property type="entry name" value="FN3_sf"/>
</dbReference>
<dbReference type="InterPro" id="IPR056754">
    <property type="entry name" value="DSCAM/DSCAML_C"/>
</dbReference>
<dbReference type="InterPro" id="IPR013098">
    <property type="entry name" value="Ig_I-set"/>
</dbReference>
<evidence type="ECO:0000256" key="3">
    <source>
        <dbReference type="ARBA" id="ARBA00022729"/>
    </source>
</evidence>
<evidence type="ECO:0000256" key="1">
    <source>
        <dbReference type="ARBA" id="ARBA00004167"/>
    </source>
</evidence>
<dbReference type="FunFam" id="2.60.40.10:FF:000333">
    <property type="entry name" value="Down syndrome cell adhesion molecule"/>
    <property type="match status" value="1"/>
</dbReference>
<dbReference type="InterPro" id="IPR013783">
    <property type="entry name" value="Ig-like_fold"/>
</dbReference>
<evidence type="ECO:0000259" key="14">
    <source>
        <dbReference type="PROSITE" id="PS50853"/>
    </source>
</evidence>
<keyword evidence="7 11" id="KW-0472">Membrane</keyword>
<feature type="domain" description="Ig-like" evidence="13">
    <location>
        <begin position="30"/>
        <end position="118"/>
    </location>
</feature>
<dbReference type="CDD" id="cd00063">
    <property type="entry name" value="FN3"/>
    <property type="match status" value="5"/>
</dbReference>
<dbReference type="Pfam" id="PF07679">
    <property type="entry name" value="I-set"/>
    <property type="match status" value="2"/>
</dbReference>
<dbReference type="PROSITE" id="PS50835">
    <property type="entry name" value="IG_LIKE"/>
    <property type="match status" value="9"/>
</dbReference>
<keyword evidence="16" id="KW-1185">Reference proteome</keyword>
<dbReference type="FunFam" id="2.60.40.10:FF:000017">
    <property type="entry name" value="Down syndrome cell adhesion molecule b"/>
    <property type="match status" value="1"/>
</dbReference>
<evidence type="ECO:0000256" key="11">
    <source>
        <dbReference type="SAM" id="Phobius"/>
    </source>
</evidence>
<name>A0AAV1ITC3_9NEOP</name>
<dbReference type="PROSITE" id="PS50853">
    <property type="entry name" value="FN3"/>
    <property type="match status" value="5"/>
</dbReference>
<dbReference type="Pfam" id="PF00041">
    <property type="entry name" value="fn3"/>
    <property type="match status" value="4"/>
</dbReference>
<dbReference type="GO" id="GO:0048812">
    <property type="term" value="P:neuron projection morphogenesis"/>
    <property type="evidence" value="ECO:0007669"/>
    <property type="project" value="UniProtKB-ARBA"/>
</dbReference>
<evidence type="ECO:0000256" key="8">
    <source>
        <dbReference type="ARBA" id="ARBA00023157"/>
    </source>
</evidence>
<comment type="caution">
    <text evidence="15">The sequence shown here is derived from an EMBL/GenBank/DDBJ whole genome shotgun (WGS) entry which is preliminary data.</text>
</comment>
<dbReference type="SMART" id="SM00408">
    <property type="entry name" value="IGc2"/>
    <property type="match status" value="9"/>
</dbReference>
<feature type="domain" description="Fibronectin type-III" evidence="14">
    <location>
        <begin position="1037"/>
        <end position="1133"/>
    </location>
</feature>
<evidence type="ECO:0000256" key="9">
    <source>
        <dbReference type="ARBA" id="ARBA00023319"/>
    </source>
</evidence>
<evidence type="ECO:0000256" key="10">
    <source>
        <dbReference type="SAM" id="MobiDB-lite"/>
    </source>
</evidence>
<dbReference type="GO" id="GO:0098609">
    <property type="term" value="P:cell-cell adhesion"/>
    <property type="evidence" value="ECO:0007669"/>
    <property type="project" value="TreeGrafter"/>
</dbReference>
<dbReference type="SUPFAM" id="SSF48726">
    <property type="entry name" value="Immunoglobulin"/>
    <property type="match status" value="9"/>
</dbReference>
<dbReference type="InterPro" id="IPR003598">
    <property type="entry name" value="Ig_sub2"/>
</dbReference>
<organism evidence="15 16">
    <name type="scientific">Leptosia nina</name>
    <dbReference type="NCBI Taxonomy" id="320188"/>
    <lineage>
        <taxon>Eukaryota</taxon>
        <taxon>Metazoa</taxon>
        <taxon>Ecdysozoa</taxon>
        <taxon>Arthropoda</taxon>
        <taxon>Hexapoda</taxon>
        <taxon>Insecta</taxon>
        <taxon>Pterygota</taxon>
        <taxon>Neoptera</taxon>
        <taxon>Endopterygota</taxon>
        <taxon>Lepidoptera</taxon>
        <taxon>Glossata</taxon>
        <taxon>Ditrysia</taxon>
        <taxon>Papilionoidea</taxon>
        <taxon>Pieridae</taxon>
        <taxon>Pierinae</taxon>
        <taxon>Leptosia</taxon>
    </lineage>
</organism>
<keyword evidence="6 11" id="KW-1133">Transmembrane helix</keyword>
<dbReference type="InterPro" id="IPR003961">
    <property type="entry name" value="FN3_dom"/>
</dbReference>
<feature type="domain" description="Ig-like" evidence="13">
    <location>
        <begin position="1342"/>
        <end position="1423"/>
    </location>
</feature>
<evidence type="ECO:0000256" key="7">
    <source>
        <dbReference type="ARBA" id="ARBA00023136"/>
    </source>
</evidence>
<dbReference type="Gene3D" id="2.60.40.10">
    <property type="entry name" value="Immunoglobulins"/>
    <property type="match status" value="14"/>
</dbReference>
<feature type="region of interest" description="Disordered" evidence="10">
    <location>
        <begin position="1803"/>
        <end position="1847"/>
    </location>
</feature>
<dbReference type="Proteomes" id="UP001497472">
    <property type="component" value="Unassembled WGS sequence"/>
</dbReference>
<feature type="domain" description="Fibronectin type-III" evidence="14">
    <location>
        <begin position="1137"/>
        <end position="1238"/>
    </location>
</feature>
<evidence type="ECO:0000256" key="5">
    <source>
        <dbReference type="ARBA" id="ARBA00022889"/>
    </source>
</evidence>
<keyword evidence="5" id="KW-0130">Cell adhesion</keyword>